<evidence type="ECO:0000256" key="4">
    <source>
        <dbReference type="ARBA" id="ARBA00022723"/>
    </source>
</evidence>
<dbReference type="Pfam" id="PF06827">
    <property type="entry name" value="zf-FPG_IleRS"/>
    <property type="match status" value="1"/>
</dbReference>
<dbReference type="EC" id="4.2.99.18" evidence="15"/>
<evidence type="ECO:0000256" key="3">
    <source>
        <dbReference type="ARBA" id="ARBA00011245"/>
    </source>
</evidence>
<keyword evidence="6 15" id="KW-0863">Zinc-finger</keyword>
<evidence type="ECO:0000256" key="5">
    <source>
        <dbReference type="ARBA" id="ARBA00022763"/>
    </source>
</evidence>
<evidence type="ECO:0000259" key="16">
    <source>
        <dbReference type="PROSITE" id="PS51066"/>
    </source>
</evidence>
<dbReference type="SUPFAM" id="SSF81624">
    <property type="entry name" value="N-terminal domain of MutM-like DNA repair proteins"/>
    <property type="match status" value="1"/>
</dbReference>
<evidence type="ECO:0000256" key="13">
    <source>
        <dbReference type="ARBA" id="ARBA00023295"/>
    </source>
</evidence>
<evidence type="ECO:0000256" key="14">
    <source>
        <dbReference type="ARBA" id="ARBA00044632"/>
    </source>
</evidence>
<dbReference type="InterPro" id="IPR010663">
    <property type="entry name" value="Znf_FPG/IleRS"/>
</dbReference>
<comment type="catalytic activity">
    <reaction evidence="1 15">
        <text>Hydrolysis of DNA containing ring-opened 7-methylguanine residues, releasing 2,6-diamino-4-hydroxy-5-(N-methyl)formamidopyrimidine.</text>
        <dbReference type="EC" id="3.2.2.23"/>
    </reaction>
</comment>
<dbReference type="Gene3D" id="3.20.190.10">
    <property type="entry name" value="MutM-like, N-terminal"/>
    <property type="match status" value="1"/>
</dbReference>
<keyword evidence="10 15" id="KW-0234">DNA repair</keyword>
<dbReference type="SMART" id="SM00898">
    <property type="entry name" value="Fapy_DNA_glyco"/>
    <property type="match status" value="1"/>
</dbReference>
<comment type="caution">
    <text evidence="18">The sequence shown here is derived from an EMBL/GenBank/DDBJ whole genome shotgun (WGS) entry which is preliminary data.</text>
</comment>
<keyword evidence="11 15" id="KW-0456">Lyase</keyword>
<dbReference type="InterPro" id="IPR012319">
    <property type="entry name" value="FPG_cat"/>
</dbReference>
<dbReference type="PROSITE" id="PS51066">
    <property type="entry name" value="ZF_FPG_2"/>
    <property type="match status" value="1"/>
</dbReference>
<reference evidence="18 19" key="1">
    <citation type="submission" date="2021-05" db="EMBL/GenBank/DDBJ databases">
        <title>The draft genome of Geobacter luticola JCM 17780.</title>
        <authorList>
            <person name="Xu Z."/>
            <person name="Masuda Y."/>
            <person name="Itoh H."/>
            <person name="Senoo K."/>
        </authorList>
    </citation>
    <scope>NUCLEOTIDE SEQUENCE [LARGE SCALE GENOMIC DNA]</scope>
    <source>
        <strain evidence="18 19">JCM 17780</strain>
    </source>
</reference>
<evidence type="ECO:0000313" key="18">
    <source>
        <dbReference type="EMBL" id="MBT0652359.1"/>
    </source>
</evidence>
<feature type="binding site" evidence="15">
    <location>
        <position position="91"/>
    </location>
    <ligand>
        <name>DNA</name>
        <dbReference type="ChEBI" id="CHEBI:16991"/>
    </ligand>
</feature>
<dbReference type="InterPro" id="IPR020629">
    <property type="entry name" value="FPG_Glyclase"/>
</dbReference>
<dbReference type="NCBIfam" id="TIGR00577">
    <property type="entry name" value="fpg"/>
    <property type="match status" value="1"/>
</dbReference>
<evidence type="ECO:0000256" key="10">
    <source>
        <dbReference type="ARBA" id="ARBA00023204"/>
    </source>
</evidence>
<feature type="active site" description="Proton donor" evidence="15">
    <location>
        <position position="3"/>
    </location>
</feature>
<keyword evidence="4 15" id="KW-0479">Metal-binding</keyword>
<dbReference type="Pfam" id="PF06831">
    <property type="entry name" value="H2TH"/>
    <property type="match status" value="1"/>
</dbReference>
<evidence type="ECO:0000256" key="12">
    <source>
        <dbReference type="ARBA" id="ARBA00023268"/>
    </source>
</evidence>
<dbReference type="SUPFAM" id="SSF46946">
    <property type="entry name" value="S13-like H2TH domain"/>
    <property type="match status" value="1"/>
</dbReference>
<dbReference type="HAMAP" id="MF_00103">
    <property type="entry name" value="Fapy_DNA_glycosyl"/>
    <property type="match status" value="1"/>
</dbReference>
<evidence type="ECO:0000256" key="15">
    <source>
        <dbReference type="HAMAP-Rule" id="MF_00103"/>
    </source>
</evidence>
<dbReference type="RefSeq" id="WP_214174309.1">
    <property type="nucleotide sequence ID" value="NZ_JAHCVK010000001.1"/>
</dbReference>
<protein>
    <recommendedName>
        <fullName evidence="15">Formamidopyrimidine-DNA glycosylase</fullName>
        <shortName evidence="15">Fapy-DNA glycosylase</shortName>
        <ecNumber evidence="15">3.2.2.23</ecNumber>
    </recommendedName>
    <alternativeName>
        <fullName evidence="15">DNA-(apurinic or apyrimidinic site) lyase MutM</fullName>
        <shortName evidence="15">AP lyase MutM</shortName>
        <ecNumber evidence="15">4.2.99.18</ecNumber>
    </alternativeName>
</protein>
<dbReference type="Pfam" id="PF01149">
    <property type="entry name" value="Fapy_DNA_glyco"/>
    <property type="match status" value="1"/>
</dbReference>
<name>A0ABS5SAF5_9BACT</name>
<feature type="binding site" evidence="15">
    <location>
        <position position="110"/>
    </location>
    <ligand>
        <name>DNA</name>
        <dbReference type="ChEBI" id="CHEBI:16991"/>
    </ligand>
</feature>
<sequence length="271" mass="30132">MPELPEVETTRRAIAPFIEGKTITEVLVRNAGLRWPVQPELEMFLPGQRIMSVDRRGKYLLVRCGSGTLILHLGMSGRLSVVPAATPAGKHDHLDILLENSIALRFNDPRRFGTALWTDGDPLQHPLLVKLGPEPLEEGFDDDYLFTKSRNRTVAVKQFIMDSHTVVGVGNIYANEALYRAGMRPERPAGKLSETDCRRLVITIREVLRAAIAEGGTTIRDFRVGEEQTGYFAVQLKVYGRAGAPCPTCGTPIVMHRQGGRSTYFCSRCQN</sequence>
<keyword evidence="13 15" id="KW-0326">Glycosidase</keyword>
<dbReference type="SUPFAM" id="SSF57716">
    <property type="entry name" value="Glucocorticoid receptor-like (DNA-binding domain)"/>
    <property type="match status" value="1"/>
</dbReference>
<evidence type="ECO:0000313" key="19">
    <source>
        <dbReference type="Proteomes" id="UP000756860"/>
    </source>
</evidence>
<dbReference type="EC" id="3.2.2.23" evidence="15"/>
<gene>
    <name evidence="15 18" type="primary">mutM</name>
    <name evidence="15" type="synonym">fpg</name>
    <name evidence="18" type="ORF">KI810_04775</name>
</gene>
<dbReference type="GO" id="GO:0140078">
    <property type="term" value="F:class I DNA-(apurinic or apyrimidinic site) endonuclease activity"/>
    <property type="evidence" value="ECO:0007669"/>
    <property type="project" value="UniProtKB-EC"/>
</dbReference>
<evidence type="ECO:0000256" key="9">
    <source>
        <dbReference type="ARBA" id="ARBA00023125"/>
    </source>
</evidence>
<dbReference type="PROSITE" id="PS01242">
    <property type="entry name" value="ZF_FPG_1"/>
    <property type="match status" value="1"/>
</dbReference>
<proteinExistence type="inferred from homology"/>
<feature type="domain" description="FPG-type" evidence="16">
    <location>
        <begin position="237"/>
        <end position="271"/>
    </location>
</feature>
<evidence type="ECO:0000256" key="2">
    <source>
        <dbReference type="ARBA" id="ARBA00009409"/>
    </source>
</evidence>
<comment type="cofactor">
    <cofactor evidence="15">
        <name>Zn(2+)</name>
        <dbReference type="ChEBI" id="CHEBI:29105"/>
    </cofactor>
    <text evidence="15">Binds 1 zinc ion per subunit.</text>
</comment>
<evidence type="ECO:0000256" key="1">
    <source>
        <dbReference type="ARBA" id="ARBA00001668"/>
    </source>
</evidence>
<evidence type="ECO:0000259" key="17">
    <source>
        <dbReference type="PROSITE" id="PS51068"/>
    </source>
</evidence>
<dbReference type="PANTHER" id="PTHR22993:SF9">
    <property type="entry name" value="FORMAMIDOPYRIMIDINE-DNA GLYCOSYLASE"/>
    <property type="match status" value="1"/>
</dbReference>
<dbReference type="InterPro" id="IPR010979">
    <property type="entry name" value="Ribosomal_uS13-like_H2TH"/>
</dbReference>
<feature type="active site" description="Proton donor; for delta-elimination activity" evidence="15">
    <location>
        <position position="261"/>
    </location>
</feature>
<feature type="active site" description="Schiff-base intermediate with DNA" evidence="15">
    <location>
        <position position="2"/>
    </location>
</feature>
<dbReference type="InterPro" id="IPR035937">
    <property type="entry name" value="FPG_N"/>
</dbReference>
<evidence type="ECO:0000256" key="8">
    <source>
        <dbReference type="ARBA" id="ARBA00022833"/>
    </source>
</evidence>
<comment type="catalytic activity">
    <reaction evidence="14 15">
        <text>2'-deoxyribonucleotide-(2'-deoxyribose 5'-phosphate)-2'-deoxyribonucleotide-DNA = a 3'-end 2'-deoxyribonucleotide-(2,3-dehydro-2,3-deoxyribose 5'-phosphate)-DNA + a 5'-end 5'-phospho-2'-deoxyribonucleoside-DNA + H(+)</text>
        <dbReference type="Rhea" id="RHEA:66592"/>
        <dbReference type="Rhea" id="RHEA-COMP:13180"/>
        <dbReference type="Rhea" id="RHEA-COMP:16897"/>
        <dbReference type="Rhea" id="RHEA-COMP:17067"/>
        <dbReference type="ChEBI" id="CHEBI:15378"/>
        <dbReference type="ChEBI" id="CHEBI:136412"/>
        <dbReference type="ChEBI" id="CHEBI:157695"/>
        <dbReference type="ChEBI" id="CHEBI:167181"/>
        <dbReference type="EC" id="4.2.99.18"/>
    </reaction>
</comment>
<feature type="domain" description="Formamidopyrimidine-DNA glycosylase catalytic" evidence="17">
    <location>
        <begin position="2"/>
        <end position="113"/>
    </location>
</feature>
<dbReference type="InterPro" id="IPR000214">
    <property type="entry name" value="Znf_DNA_glyclase/AP_lyase"/>
</dbReference>
<dbReference type="Proteomes" id="UP000756860">
    <property type="component" value="Unassembled WGS sequence"/>
</dbReference>
<dbReference type="PANTHER" id="PTHR22993">
    <property type="entry name" value="FORMAMIDOPYRIMIDINE-DNA GLYCOSYLASE"/>
    <property type="match status" value="1"/>
</dbReference>
<dbReference type="EMBL" id="JAHCVK010000001">
    <property type="protein sequence ID" value="MBT0652359.1"/>
    <property type="molecule type" value="Genomic_DNA"/>
</dbReference>
<dbReference type="NCBIfam" id="NF002211">
    <property type="entry name" value="PRK01103.1"/>
    <property type="match status" value="1"/>
</dbReference>
<dbReference type="GO" id="GO:0008534">
    <property type="term" value="F:oxidized purine nucleobase lesion DNA N-glycosylase activity"/>
    <property type="evidence" value="ECO:0007669"/>
    <property type="project" value="UniProtKB-EC"/>
</dbReference>
<keyword evidence="5 15" id="KW-0227">DNA damage</keyword>
<keyword evidence="9 15" id="KW-0238">DNA-binding</keyword>
<accession>A0ABS5SAF5</accession>
<keyword evidence="7 15" id="KW-0378">Hydrolase</keyword>
<dbReference type="InterPro" id="IPR015886">
    <property type="entry name" value="H2TH_FPG"/>
</dbReference>
<evidence type="ECO:0000256" key="7">
    <source>
        <dbReference type="ARBA" id="ARBA00022801"/>
    </source>
</evidence>
<organism evidence="18 19">
    <name type="scientific">Geomobilimonas luticola</name>
    <dbReference type="NCBI Taxonomy" id="1114878"/>
    <lineage>
        <taxon>Bacteria</taxon>
        <taxon>Pseudomonadati</taxon>
        <taxon>Thermodesulfobacteriota</taxon>
        <taxon>Desulfuromonadia</taxon>
        <taxon>Geobacterales</taxon>
        <taxon>Geobacteraceae</taxon>
        <taxon>Geomobilimonas</taxon>
    </lineage>
</organism>
<dbReference type="CDD" id="cd08966">
    <property type="entry name" value="EcFpg-like_N"/>
    <property type="match status" value="1"/>
</dbReference>
<keyword evidence="12 15" id="KW-0511">Multifunctional enzyme</keyword>
<feature type="active site" description="Proton donor; for beta-elimination activity" evidence="15">
    <location>
        <position position="58"/>
    </location>
</feature>
<feature type="binding site" evidence="15">
    <location>
        <position position="152"/>
    </location>
    <ligand>
        <name>DNA</name>
        <dbReference type="ChEBI" id="CHEBI:16991"/>
    </ligand>
</feature>
<keyword evidence="19" id="KW-1185">Reference proteome</keyword>
<dbReference type="PROSITE" id="PS51068">
    <property type="entry name" value="FPG_CAT"/>
    <property type="match status" value="1"/>
</dbReference>
<evidence type="ECO:0000256" key="11">
    <source>
        <dbReference type="ARBA" id="ARBA00023239"/>
    </source>
</evidence>
<dbReference type="SMART" id="SM01232">
    <property type="entry name" value="H2TH"/>
    <property type="match status" value="1"/>
</dbReference>
<evidence type="ECO:0000256" key="6">
    <source>
        <dbReference type="ARBA" id="ARBA00022771"/>
    </source>
</evidence>
<comment type="subunit">
    <text evidence="3 15">Monomer.</text>
</comment>
<dbReference type="InterPro" id="IPR015887">
    <property type="entry name" value="DNA_glyclase_Znf_dom_DNA_BS"/>
</dbReference>
<comment type="similarity">
    <text evidence="2 15">Belongs to the FPG family.</text>
</comment>
<dbReference type="Gene3D" id="1.10.8.50">
    <property type="match status" value="1"/>
</dbReference>
<keyword evidence="8 15" id="KW-0862">Zinc</keyword>
<comment type="function">
    <text evidence="15">Involved in base excision repair of DNA damaged by oxidation or by mutagenic agents. Acts as DNA glycosylase that recognizes and removes damaged bases. Has a preference for oxidized purines, such as 7,8-dihydro-8-oxoguanine (8-oxoG). Has AP (apurinic/apyrimidinic) lyase activity and introduces nicks in the DNA strand. Cleaves the DNA backbone by beta-delta elimination to generate a single-strand break at the site of the removed base with both 3'- and 5'-phosphates.</text>
</comment>